<evidence type="ECO:0000313" key="2">
    <source>
        <dbReference type="EMBL" id="RSU03417.1"/>
    </source>
</evidence>
<protein>
    <recommendedName>
        <fullName evidence="1">WYL domain-containing protein</fullName>
    </recommendedName>
</protein>
<reference evidence="2 3" key="1">
    <citation type="submission" date="2017-05" db="EMBL/GenBank/DDBJ databases">
        <title>Vagococcus spp. assemblies.</title>
        <authorList>
            <person name="Gulvik C.A."/>
        </authorList>
    </citation>
    <scope>NUCLEOTIDE SEQUENCE [LARGE SCALE GENOMIC DNA]</scope>
    <source>
        <strain evidence="2 3">CCUG 41755</strain>
    </source>
</reference>
<evidence type="ECO:0000259" key="1">
    <source>
        <dbReference type="Pfam" id="PF13280"/>
    </source>
</evidence>
<name>A0A430A8L0_9ENTE</name>
<dbReference type="AlphaFoldDB" id="A0A430A8L0"/>
<dbReference type="PANTHER" id="PTHR34580">
    <property type="match status" value="1"/>
</dbReference>
<dbReference type="Proteomes" id="UP000287101">
    <property type="component" value="Unassembled WGS sequence"/>
</dbReference>
<comment type="caution">
    <text evidence="2">The sequence shown here is derived from an EMBL/GenBank/DDBJ whole genome shotgun (WGS) entry which is preliminary data.</text>
</comment>
<proteinExistence type="predicted"/>
<dbReference type="PROSITE" id="PS52050">
    <property type="entry name" value="WYL"/>
    <property type="match status" value="1"/>
</dbReference>
<organism evidence="2 3">
    <name type="scientific">Vagococcus fessus</name>
    <dbReference type="NCBI Taxonomy" id="120370"/>
    <lineage>
        <taxon>Bacteria</taxon>
        <taxon>Bacillati</taxon>
        <taxon>Bacillota</taxon>
        <taxon>Bacilli</taxon>
        <taxon>Lactobacillales</taxon>
        <taxon>Enterococcaceae</taxon>
        <taxon>Vagococcus</taxon>
    </lineage>
</organism>
<dbReference type="InterPro" id="IPR051534">
    <property type="entry name" value="CBASS_pafABC_assoc_protein"/>
</dbReference>
<dbReference type="OrthoDB" id="86031at2"/>
<dbReference type="EMBL" id="NGJY01000002">
    <property type="protein sequence ID" value="RSU03417.1"/>
    <property type="molecule type" value="Genomic_DNA"/>
</dbReference>
<accession>A0A430A8L0</accession>
<feature type="domain" description="WYL" evidence="1">
    <location>
        <begin position="150"/>
        <end position="212"/>
    </location>
</feature>
<gene>
    <name evidence="2" type="ORF">CBF31_06810</name>
</gene>
<dbReference type="InterPro" id="IPR026881">
    <property type="entry name" value="WYL_dom"/>
</dbReference>
<dbReference type="PANTHER" id="PTHR34580:SF1">
    <property type="entry name" value="PROTEIN PAFC"/>
    <property type="match status" value="1"/>
</dbReference>
<dbReference type="Pfam" id="PF13280">
    <property type="entry name" value="WYL"/>
    <property type="match status" value="1"/>
</dbReference>
<dbReference type="RefSeq" id="WP_126831626.1">
    <property type="nucleotide sequence ID" value="NZ_CBCRYB010000001.1"/>
</dbReference>
<keyword evidence="3" id="KW-1185">Reference proteome</keyword>
<sequence>MSVKLKGVIFINHRLLYIYTQLLQRKVINKKEIGDYFGVNERTIQRDFSALKDFLTRHSPDSHLHYKRSLNGYILESDTLLNKEYLLILTKILLESRSLTKSELSNLISQLSLNLDSADKKELYRLYGNELNHYIGPKHDKPLAHLIWKLTEKITDNQAIKMLYTRSDTTVNTYHVMPQSVLFSDFYFYLTAYNVQKKEVNTYRVDRILTIENTPLPSSTSTLKLEDSDFRKHAHLMQVDKLVTVTIEFSGTLEALLDKFPNHKLLDRKHSDPPRIELTAYRKGLEMWLFSQQERVKILSPESFKQDYIATMKRLIEQYK</sequence>
<evidence type="ECO:0000313" key="3">
    <source>
        <dbReference type="Proteomes" id="UP000287101"/>
    </source>
</evidence>